<evidence type="ECO:0000256" key="3">
    <source>
        <dbReference type="PIRSR" id="PIRSR606689-1"/>
    </source>
</evidence>
<dbReference type="GO" id="GO:0043001">
    <property type="term" value="P:Golgi to plasma membrane protein transport"/>
    <property type="evidence" value="ECO:0007669"/>
    <property type="project" value="TreeGrafter"/>
</dbReference>
<evidence type="ECO:0000313" key="6">
    <source>
        <dbReference type="Proteomes" id="UP000195570"/>
    </source>
</evidence>
<accession>A0A1G4IDM3</accession>
<evidence type="ECO:0000256" key="2">
    <source>
        <dbReference type="ARBA" id="ARBA00023134"/>
    </source>
</evidence>
<comment type="caution">
    <text evidence="5">The sequence shown here is derived from an EMBL/GenBank/DDBJ whole genome shotgun (WGS) entry which is preliminary data.</text>
</comment>
<gene>
    <name evidence="5" type="ORF">TEOVI_000174400</name>
</gene>
<feature type="compositionally biased region" description="Polar residues" evidence="4">
    <location>
        <begin position="43"/>
        <end position="71"/>
    </location>
</feature>
<dbReference type="PROSITE" id="PS51417">
    <property type="entry name" value="ARF"/>
    <property type="match status" value="1"/>
</dbReference>
<dbReference type="AlphaFoldDB" id="A0A1G4IDM3"/>
<dbReference type="Proteomes" id="UP000195570">
    <property type="component" value="Unassembled WGS sequence"/>
</dbReference>
<dbReference type="GO" id="GO:0003924">
    <property type="term" value="F:GTPase activity"/>
    <property type="evidence" value="ECO:0007669"/>
    <property type="project" value="InterPro"/>
</dbReference>
<dbReference type="Gene3D" id="3.40.50.300">
    <property type="entry name" value="P-loop containing nucleotide triphosphate hydrolases"/>
    <property type="match status" value="1"/>
</dbReference>
<dbReference type="PANTHER" id="PTHR45909">
    <property type="entry name" value="ADP-RIBOSYLATION FACTOR-RELATED PROTEIN 1"/>
    <property type="match status" value="1"/>
</dbReference>
<proteinExistence type="predicted"/>
<dbReference type="VEuPathDB" id="TriTrypDB:TEOVI_000174400"/>
<evidence type="ECO:0000313" key="5">
    <source>
        <dbReference type="EMBL" id="SCU70171.1"/>
    </source>
</evidence>
<keyword evidence="1 3" id="KW-0547">Nucleotide-binding</keyword>
<feature type="region of interest" description="Disordered" evidence="4">
    <location>
        <begin position="153"/>
        <end position="190"/>
    </location>
</feature>
<dbReference type="RefSeq" id="XP_067081028.1">
    <property type="nucleotide sequence ID" value="XM_067224927.1"/>
</dbReference>
<name>A0A1G4IDM3_TRYEQ</name>
<dbReference type="GO" id="GO:0005794">
    <property type="term" value="C:Golgi apparatus"/>
    <property type="evidence" value="ECO:0007669"/>
    <property type="project" value="TreeGrafter"/>
</dbReference>
<organism evidence="5 6">
    <name type="scientific">Trypanosoma equiperdum</name>
    <dbReference type="NCBI Taxonomy" id="5694"/>
    <lineage>
        <taxon>Eukaryota</taxon>
        <taxon>Discoba</taxon>
        <taxon>Euglenozoa</taxon>
        <taxon>Kinetoplastea</taxon>
        <taxon>Metakinetoplastina</taxon>
        <taxon>Trypanosomatida</taxon>
        <taxon>Trypanosomatidae</taxon>
        <taxon>Trypanosoma</taxon>
    </lineage>
</organism>
<sequence>MFSLVRGLYSSIFADDTRKVLIVGLESSGKTTLSEQLKHMYATESSKNGANSSTTEENSGDATASEVNYNFPTPAPVESLRKKIRPTTGLNRSSVTHVTTPPQHETPNVSLTPLTTPLILWDIGGSLRPLWGNFFGTCHGVIFVVDSTLGEATSNGCSEGGRKTSPDQVGTSEDDESDVGAQPNSPIGDVREGERSQFLRKLYAKDALILRQMFSHPLLAGAPLLIVSNKVDAANHHTLVEIQDALRLVDVALMDEFYADDCVVGEPVYGELHRNGEGDYEGPPDRSAYDKLSNEKSFGGVATPPPGSSGIGNRVMRLVEMSALHGTGVVDGMNWLVAQMRDSGRQPLPDDGK</sequence>
<feature type="compositionally biased region" description="Basic and acidic residues" evidence="4">
    <location>
        <begin position="274"/>
        <end position="294"/>
    </location>
</feature>
<dbReference type="SUPFAM" id="SSF52540">
    <property type="entry name" value="P-loop containing nucleoside triphosphate hydrolases"/>
    <property type="match status" value="1"/>
</dbReference>
<protein>
    <submittedName>
        <fullName evidence="5">ADP-ribosylation factor family, putative</fullName>
    </submittedName>
</protein>
<evidence type="ECO:0000256" key="1">
    <source>
        <dbReference type="ARBA" id="ARBA00022741"/>
    </source>
</evidence>
<evidence type="ECO:0000256" key="4">
    <source>
        <dbReference type="SAM" id="MobiDB-lite"/>
    </source>
</evidence>
<keyword evidence="2 3" id="KW-0342">GTP-binding</keyword>
<feature type="region of interest" description="Disordered" evidence="4">
    <location>
        <begin position="41"/>
        <end position="72"/>
    </location>
</feature>
<dbReference type="GO" id="GO:0006886">
    <property type="term" value="P:intracellular protein transport"/>
    <property type="evidence" value="ECO:0007669"/>
    <property type="project" value="TreeGrafter"/>
</dbReference>
<dbReference type="InterPro" id="IPR006689">
    <property type="entry name" value="Small_GTPase_ARF/SAR"/>
</dbReference>
<feature type="region of interest" description="Disordered" evidence="4">
    <location>
        <begin position="274"/>
        <end position="309"/>
    </location>
</feature>
<dbReference type="GO" id="GO:0034067">
    <property type="term" value="P:protein localization to Golgi apparatus"/>
    <property type="evidence" value="ECO:0007669"/>
    <property type="project" value="TreeGrafter"/>
</dbReference>
<dbReference type="PANTHER" id="PTHR45909:SF1">
    <property type="entry name" value="ADP-RIBOSYLATION FACTOR-RELATED PROTEIN 1"/>
    <property type="match status" value="1"/>
</dbReference>
<dbReference type="GeneID" id="92375684"/>
<feature type="binding site" evidence="3">
    <location>
        <position position="125"/>
    </location>
    <ligand>
        <name>GTP</name>
        <dbReference type="ChEBI" id="CHEBI:37565"/>
    </ligand>
</feature>
<dbReference type="InterPro" id="IPR027417">
    <property type="entry name" value="P-loop_NTPase"/>
</dbReference>
<reference evidence="5" key="1">
    <citation type="submission" date="2016-09" db="EMBL/GenBank/DDBJ databases">
        <authorList>
            <person name="Hebert L."/>
            <person name="Moumen B."/>
        </authorList>
    </citation>
    <scope>NUCLEOTIDE SEQUENCE [LARGE SCALE GENOMIC DNA]</scope>
    <source>
        <strain evidence="5">OVI</strain>
    </source>
</reference>
<dbReference type="GO" id="GO:0005525">
    <property type="term" value="F:GTP binding"/>
    <property type="evidence" value="ECO:0007669"/>
    <property type="project" value="UniProtKB-KW"/>
</dbReference>
<feature type="region of interest" description="Disordered" evidence="4">
    <location>
        <begin position="88"/>
        <end position="109"/>
    </location>
</feature>
<dbReference type="InterPro" id="IPR024156">
    <property type="entry name" value="Small_GTPase_ARF"/>
</dbReference>
<keyword evidence="6" id="KW-1185">Reference proteome</keyword>
<dbReference type="Pfam" id="PF00025">
    <property type="entry name" value="Arf"/>
    <property type="match status" value="1"/>
</dbReference>
<dbReference type="EMBL" id="CZPT02001380">
    <property type="protein sequence ID" value="SCU70171.1"/>
    <property type="molecule type" value="Genomic_DNA"/>
</dbReference>